<proteinExistence type="predicted"/>
<evidence type="ECO:0000256" key="3">
    <source>
        <dbReference type="ARBA" id="ARBA00022840"/>
    </source>
</evidence>
<feature type="domain" description="ABC transporter" evidence="6">
    <location>
        <begin position="4"/>
        <end position="245"/>
    </location>
</feature>
<organism evidence="7 8">
    <name type="scientific">Chromatocurvus halotolerans</name>
    <dbReference type="NCBI Taxonomy" id="1132028"/>
    <lineage>
        <taxon>Bacteria</taxon>
        <taxon>Pseudomonadati</taxon>
        <taxon>Pseudomonadota</taxon>
        <taxon>Gammaproteobacteria</taxon>
        <taxon>Cellvibrionales</taxon>
        <taxon>Halieaceae</taxon>
        <taxon>Chromatocurvus</taxon>
    </lineage>
</organism>
<dbReference type="PANTHER" id="PTHR42794:SF1">
    <property type="entry name" value="HEMIN IMPORT ATP-BINDING PROTEIN HMUV"/>
    <property type="match status" value="1"/>
</dbReference>
<dbReference type="NCBIfam" id="NF010068">
    <property type="entry name" value="PRK13548.1"/>
    <property type="match status" value="1"/>
</dbReference>
<protein>
    <submittedName>
        <fullName evidence="7">Iron complex transport system ATP-binding protein</fullName>
    </submittedName>
</protein>
<keyword evidence="3 7" id="KW-0067">ATP-binding</keyword>
<evidence type="ECO:0000313" key="8">
    <source>
        <dbReference type="Proteomes" id="UP000294980"/>
    </source>
</evidence>
<dbReference type="SUPFAM" id="SSF52540">
    <property type="entry name" value="P-loop containing nucleoside triphosphate hydrolases"/>
    <property type="match status" value="1"/>
</dbReference>
<accession>A0A4R2L3B5</accession>
<dbReference type="InterPro" id="IPR003593">
    <property type="entry name" value="AAA+_ATPase"/>
</dbReference>
<dbReference type="InterPro" id="IPR017871">
    <property type="entry name" value="ABC_transporter-like_CS"/>
</dbReference>
<gene>
    <name evidence="7" type="ORF">EV688_101246</name>
</gene>
<evidence type="ECO:0000256" key="1">
    <source>
        <dbReference type="ARBA" id="ARBA00022448"/>
    </source>
</evidence>
<keyword evidence="2" id="KW-0547">Nucleotide-binding</keyword>
<dbReference type="InterPro" id="IPR003439">
    <property type="entry name" value="ABC_transporter-like_ATP-bd"/>
</dbReference>
<dbReference type="PANTHER" id="PTHR42794">
    <property type="entry name" value="HEMIN IMPORT ATP-BINDING PROTEIN HMUV"/>
    <property type="match status" value="1"/>
</dbReference>
<evidence type="ECO:0000259" key="6">
    <source>
        <dbReference type="PROSITE" id="PS50893"/>
    </source>
</evidence>
<comment type="caution">
    <text evidence="7">The sequence shown here is derived from an EMBL/GenBank/DDBJ whole genome shotgun (WGS) entry which is preliminary data.</text>
</comment>
<comment type="function">
    <text evidence="5">Part of the ABC transporter complex HmuTUV involved in hemin import. Responsible for energy coupling to the transport system.</text>
</comment>
<name>A0A4R2L3B5_9GAMM</name>
<dbReference type="EMBL" id="SLWX01000001">
    <property type="protein sequence ID" value="TCO78429.1"/>
    <property type="molecule type" value="Genomic_DNA"/>
</dbReference>
<dbReference type="Proteomes" id="UP000294980">
    <property type="component" value="Unassembled WGS sequence"/>
</dbReference>
<dbReference type="RefSeq" id="WP_205686571.1">
    <property type="nucleotide sequence ID" value="NZ_QQSW01000006.1"/>
</dbReference>
<keyword evidence="1" id="KW-0813">Transport</keyword>
<dbReference type="AlphaFoldDB" id="A0A4R2L3B5"/>
<reference evidence="7 8" key="1">
    <citation type="submission" date="2019-03" db="EMBL/GenBank/DDBJ databases">
        <title>Genomic Encyclopedia of Type Strains, Phase IV (KMG-IV): sequencing the most valuable type-strain genomes for metagenomic binning, comparative biology and taxonomic classification.</title>
        <authorList>
            <person name="Goeker M."/>
        </authorList>
    </citation>
    <scope>NUCLEOTIDE SEQUENCE [LARGE SCALE GENOMIC DNA]</scope>
    <source>
        <strain evidence="7 8">DSM 23344</strain>
    </source>
</reference>
<sequence>MTTLALHDASAGWGACPVLTGISLRCKAGDIVGLLGPNGAGKSTLLRLIAGDTDLLAGSAELGSKPLASWSSAARARCIAYLPQASSLTFPFTVSEVVALGRLPHAGGRQCDMTLVEWALAATDTQPIANRLYPLLSGGEKQRVQLARVLCQLETDASGGSLDGKLLLLDEPTAALDLRHQQDLVALLRQLAGRGCTVLVALHDINLLSSLCHRVMVVDRGHGIALGTPAEVFSADFLQSLYGTPLCVSTHPTGGYPLVFPQ</sequence>
<keyword evidence="8" id="KW-1185">Reference proteome</keyword>
<dbReference type="InterPro" id="IPR027417">
    <property type="entry name" value="P-loop_NTPase"/>
</dbReference>
<dbReference type="SMART" id="SM00382">
    <property type="entry name" value="AAA"/>
    <property type="match status" value="1"/>
</dbReference>
<dbReference type="PROSITE" id="PS50893">
    <property type="entry name" value="ABC_TRANSPORTER_2"/>
    <property type="match status" value="1"/>
</dbReference>
<dbReference type="PROSITE" id="PS00211">
    <property type="entry name" value="ABC_TRANSPORTER_1"/>
    <property type="match status" value="1"/>
</dbReference>
<evidence type="ECO:0000256" key="5">
    <source>
        <dbReference type="ARBA" id="ARBA00037066"/>
    </source>
</evidence>
<evidence type="ECO:0000256" key="2">
    <source>
        <dbReference type="ARBA" id="ARBA00022741"/>
    </source>
</evidence>
<dbReference type="GO" id="GO:0016887">
    <property type="term" value="F:ATP hydrolysis activity"/>
    <property type="evidence" value="ECO:0007669"/>
    <property type="project" value="InterPro"/>
</dbReference>
<keyword evidence="4" id="KW-1278">Translocase</keyword>
<dbReference type="Gene3D" id="3.40.50.300">
    <property type="entry name" value="P-loop containing nucleotide triphosphate hydrolases"/>
    <property type="match status" value="1"/>
</dbReference>
<evidence type="ECO:0000313" key="7">
    <source>
        <dbReference type="EMBL" id="TCO78429.1"/>
    </source>
</evidence>
<dbReference type="Pfam" id="PF00005">
    <property type="entry name" value="ABC_tran"/>
    <property type="match status" value="1"/>
</dbReference>
<dbReference type="GO" id="GO:0005524">
    <property type="term" value="F:ATP binding"/>
    <property type="evidence" value="ECO:0007669"/>
    <property type="project" value="UniProtKB-KW"/>
</dbReference>
<evidence type="ECO:0000256" key="4">
    <source>
        <dbReference type="ARBA" id="ARBA00022967"/>
    </source>
</evidence>